<accession>A0AAP0KPX5</accession>
<keyword evidence="6" id="KW-1185">Reference proteome</keyword>
<dbReference type="SUPFAM" id="SSF48264">
    <property type="entry name" value="Cytochrome P450"/>
    <property type="match status" value="1"/>
</dbReference>
<protein>
    <recommendedName>
        <fullName evidence="7">Cytochrome P450</fullName>
    </recommendedName>
</protein>
<dbReference type="GO" id="GO:0020037">
    <property type="term" value="F:heme binding"/>
    <property type="evidence" value="ECO:0007669"/>
    <property type="project" value="InterPro"/>
</dbReference>
<dbReference type="InterPro" id="IPR002401">
    <property type="entry name" value="Cyt_P450_E_grp-I"/>
</dbReference>
<dbReference type="PANTHER" id="PTHR24286:SF217">
    <property type="entry name" value="OS07G0520300 PROTEIN"/>
    <property type="match status" value="1"/>
</dbReference>
<dbReference type="InterPro" id="IPR001128">
    <property type="entry name" value="Cyt_P450"/>
</dbReference>
<dbReference type="GO" id="GO:0016125">
    <property type="term" value="P:sterol metabolic process"/>
    <property type="evidence" value="ECO:0007669"/>
    <property type="project" value="TreeGrafter"/>
</dbReference>
<evidence type="ECO:0000256" key="2">
    <source>
        <dbReference type="ARBA" id="ARBA00023004"/>
    </source>
</evidence>
<comment type="cofactor">
    <cofactor evidence="3">
        <name>heme</name>
        <dbReference type="ChEBI" id="CHEBI:30413"/>
    </cofactor>
</comment>
<sequence length="357" mass="40534">MWGRWMKKSGNTLICIGKASKKSLTLPASGHPRHFFVLPLIKSLTFNIICSLLFGLEPGTRREKFLALFQRMIEGMWSVPVNLPFTRFNRSLKASLMVRKMVADIVNEKRVDLEQGKVPASHDLITKLLSIRDEGGAPVVSEKEIVDNVMLVMVAGYDTSSVLITFMVRLLANDPDVYAAMLHEQEEIAKSKAIGEPLTWEDVSKMKYTWRVALETLRIFPPVFGGFRKALKDIEFGGYLIPKGWQIFWAANMTQRDESIFPDSMKFDPTRFDQNIASIPPYCFVAFGAGQRICPGYEFARFETLVVMHYLLARFTWKLCCSNHSSSSKDNDFSRDPMPVFPQGLLIQVRPICNIAC</sequence>
<dbReference type="GO" id="GO:0005506">
    <property type="term" value="F:iron ion binding"/>
    <property type="evidence" value="ECO:0007669"/>
    <property type="project" value="InterPro"/>
</dbReference>
<keyword evidence="4" id="KW-0560">Oxidoreductase</keyword>
<keyword evidence="1 3" id="KW-0479">Metal-binding</keyword>
<evidence type="ECO:0000256" key="4">
    <source>
        <dbReference type="RuleBase" id="RU000461"/>
    </source>
</evidence>
<evidence type="ECO:0000256" key="1">
    <source>
        <dbReference type="ARBA" id="ARBA00022723"/>
    </source>
</evidence>
<name>A0AAP0KPX5_9MAGN</name>
<evidence type="ECO:0008006" key="7">
    <source>
        <dbReference type="Google" id="ProtNLM"/>
    </source>
</evidence>
<dbReference type="InterPro" id="IPR036396">
    <property type="entry name" value="Cyt_P450_sf"/>
</dbReference>
<dbReference type="AlphaFoldDB" id="A0AAP0KPX5"/>
<dbReference type="PRINTS" id="PR00463">
    <property type="entry name" value="EP450I"/>
</dbReference>
<keyword evidence="3 4" id="KW-0349">Heme</keyword>
<dbReference type="GO" id="GO:0044550">
    <property type="term" value="P:secondary metabolite biosynthetic process"/>
    <property type="evidence" value="ECO:0007669"/>
    <property type="project" value="UniProtKB-ARBA"/>
</dbReference>
<dbReference type="InterPro" id="IPR017972">
    <property type="entry name" value="Cyt_P450_CS"/>
</dbReference>
<dbReference type="PANTHER" id="PTHR24286">
    <property type="entry name" value="CYTOCHROME P450 26"/>
    <property type="match status" value="1"/>
</dbReference>
<organism evidence="5 6">
    <name type="scientific">Stephania japonica</name>
    <dbReference type="NCBI Taxonomy" id="461633"/>
    <lineage>
        <taxon>Eukaryota</taxon>
        <taxon>Viridiplantae</taxon>
        <taxon>Streptophyta</taxon>
        <taxon>Embryophyta</taxon>
        <taxon>Tracheophyta</taxon>
        <taxon>Spermatophyta</taxon>
        <taxon>Magnoliopsida</taxon>
        <taxon>Ranunculales</taxon>
        <taxon>Menispermaceae</taxon>
        <taxon>Menispermoideae</taxon>
        <taxon>Cissampelideae</taxon>
        <taxon>Stephania</taxon>
    </lineage>
</organism>
<keyword evidence="2 3" id="KW-0408">Iron</keyword>
<dbReference type="Proteomes" id="UP001417504">
    <property type="component" value="Unassembled WGS sequence"/>
</dbReference>
<evidence type="ECO:0000313" key="5">
    <source>
        <dbReference type="EMBL" id="KAK9155748.1"/>
    </source>
</evidence>
<dbReference type="PRINTS" id="PR00385">
    <property type="entry name" value="P450"/>
</dbReference>
<reference evidence="5 6" key="1">
    <citation type="submission" date="2024-01" db="EMBL/GenBank/DDBJ databases">
        <title>Genome assemblies of Stephania.</title>
        <authorList>
            <person name="Yang L."/>
        </authorList>
    </citation>
    <scope>NUCLEOTIDE SEQUENCE [LARGE SCALE GENOMIC DNA]</scope>
    <source>
        <strain evidence="5">QJT</strain>
        <tissue evidence="5">Leaf</tissue>
    </source>
</reference>
<dbReference type="EMBL" id="JBBNAE010000001">
    <property type="protein sequence ID" value="KAK9155748.1"/>
    <property type="molecule type" value="Genomic_DNA"/>
</dbReference>
<dbReference type="PROSITE" id="PS00086">
    <property type="entry name" value="CYTOCHROME_P450"/>
    <property type="match status" value="1"/>
</dbReference>
<dbReference type="GO" id="GO:0016705">
    <property type="term" value="F:oxidoreductase activity, acting on paired donors, with incorporation or reduction of molecular oxygen"/>
    <property type="evidence" value="ECO:0007669"/>
    <property type="project" value="InterPro"/>
</dbReference>
<comment type="similarity">
    <text evidence="4">Belongs to the cytochrome P450 family.</text>
</comment>
<evidence type="ECO:0000256" key="3">
    <source>
        <dbReference type="PIRSR" id="PIRSR602401-1"/>
    </source>
</evidence>
<dbReference type="GO" id="GO:0004497">
    <property type="term" value="F:monooxygenase activity"/>
    <property type="evidence" value="ECO:0007669"/>
    <property type="project" value="UniProtKB-KW"/>
</dbReference>
<comment type="caution">
    <text evidence="5">The sequence shown here is derived from an EMBL/GenBank/DDBJ whole genome shotgun (WGS) entry which is preliminary data.</text>
</comment>
<dbReference type="Pfam" id="PF00067">
    <property type="entry name" value="p450"/>
    <property type="match status" value="1"/>
</dbReference>
<evidence type="ECO:0000313" key="6">
    <source>
        <dbReference type="Proteomes" id="UP001417504"/>
    </source>
</evidence>
<keyword evidence="4" id="KW-0503">Monooxygenase</keyword>
<gene>
    <name evidence="5" type="ORF">Sjap_003228</name>
</gene>
<dbReference type="Gene3D" id="1.10.630.10">
    <property type="entry name" value="Cytochrome P450"/>
    <property type="match status" value="1"/>
</dbReference>
<proteinExistence type="inferred from homology"/>
<feature type="binding site" description="axial binding residue" evidence="3">
    <location>
        <position position="294"/>
    </location>
    <ligand>
        <name>heme</name>
        <dbReference type="ChEBI" id="CHEBI:30413"/>
    </ligand>
    <ligandPart>
        <name>Fe</name>
        <dbReference type="ChEBI" id="CHEBI:18248"/>
    </ligandPart>
</feature>